<protein>
    <submittedName>
        <fullName evidence="1 2">Uncharacterized protein</fullName>
    </submittedName>
</protein>
<reference evidence="2" key="5">
    <citation type="submission" date="2018-04" db="UniProtKB">
        <authorList>
            <consortium name="EnsemblFungi"/>
        </authorList>
    </citation>
    <scope>IDENTIFICATION</scope>
    <source>
        <strain evidence="2">R3-111a-1</strain>
    </source>
</reference>
<dbReference type="EMBL" id="GL385396">
    <property type="protein sequence ID" value="EJT79424.1"/>
    <property type="molecule type" value="Genomic_DNA"/>
</dbReference>
<dbReference type="AlphaFoldDB" id="J3NTA9"/>
<dbReference type="RefSeq" id="XP_009220569.1">
    <property type="nucleotide sequence ID" value="XM_009222305.1"/>
</dbReference>
<organism evidence="1">
    <name type="scientific">Gaeumannomyces tritici (strain R3-111a-1)</name>
    <name type="common">Wheat and barley take-all root rot fungus</name>
    <name type="synonym">Gaeumannomyces graminis var. tritici</name>
    <dbReference type="NCBI Taxonomy" id="644352"/>
    <lineage>
        <taxon>Eukaryota</taxon>
        <taxon>Fungi</taxon>
        <taxon>Dikarya</taxon>
        <taxon>Ascomycota</taxon>
        <taxon>Pezizomycotina</taxon>
        <taxon>Sordariomycetes</taxon>
        <taxon>Sordariomycetidae</taxon>
        <taxon>Magnaporthales</taxon>
        <taxon>Magnaporthaceae</taxon>
        <taxon>Gaeumannomyces</taxon>
    </lineage>
</organism>
<accession>J3NTA9</accession>
<evidence type="ECO:0000313" key="2">
    <source>
        <dbReference type="EnsemblFungi" id="EJT79424"/>
    </source>
</evidence>
<proteinExistence type="predicted"/>
<reference evidence="2" key="4">
    <citation type="journal article" date="2015" name="G3 (Bethesda)">
        <title>Genome sequences of three phytopathogenic species of the Magnaporthaceae family of fungi.</title>
        <authorList>
            <person name="Okagaki L.H."/>
            <person name="Nunes C.C."/>
            <person name="Sailsbery J."/>
            <person name="Clay B."/>
            <person name="Brown D."/>
            <person name="John T."/>
            <person name="Oh Y."/>
            <person name="Young N."/>
            <person name="Fitzgerald M."/>
            <person name="Haas B.J."/>
            <person name="Zeng Q."/>
            <person name="Young S."/>
            <person name="Adiconis X."/>
            <person name="Fan L."/>
            <person name="Levin J.Z."/>
            <person name="Mitchell T.K."/>
            <person name="Okubara P.A."/>
            <person name="Farman M.L."/>
            <person name="Kohn L.M."/>
            <person name="Birren B."/>
            <person name="Ma L.-J."/>
            <person name="Dean R.A."/>
        </authorList>
    </citation>
    <scope>NUCLEOTIDE SEQUENCE</scope>
    <source>
        <strain evidence="2">R3-111a-1</strain>
    </source>
</reference>
<reference evidence="3" key="1">
    <citation type="submission" date="2010-07" db="EMBL/GenBank/DDBJ databases">
        <title>The genome sequence of Gaeumannomyces graminis var. tritici strain R3-111a-1.</title>
        <authorList>
            <consortium name="The Broad Institute Genome Sequencing Platform"/>
            <person name="Ma L.-J."/>
            <person name="Dead R."/>
            <person name="Young S."/>
            <person name="Zeng Q."/>
            <person name="Koehrsen M."/>
            <person name="Alvarado L."/>
            <person name="Berlin A."/>
            <person name="Chapman S.B."/>
            <person name="Chen Z."/>
            <person name="Freedman E."/>
            <person name="Gellesch M."/>
            <person name="Goldberg J."/>
            <person name="Griggs A."/>
            <person name="Gujja S."/>
            <person name="Heilman E.R."/>
            <person name="Heiman D."/>
            <person name="Hepburn T."/>
            <person name="Howarth C."/>
            <person name="Jen D."/>
            <person name="Larson L."/>
            <person name="Mehta T."/>
            <person name="Neiman D."/>
            <person name="Pearson M."/>
            <person name="Roberts A."/>
            <person name="Saif S."/>
            <person name="Shea T."/>
            <person name="Shenoy N."/>
            <person name="Sisk P."/>
            <person name="Stolte C."/>
            <person name="Sykes S."/>
            <person name="Walk T."/>
            <person name="White J."/>
            <person name="Yandava C."/>
            <person name="Haas B."/>
            <person name="Nusbaum C."/>
            <person name="Birren B."/>
        </authorList>
    </citation>
    <scope>NUCLEOTIDE SEQUENCE [LARGE SCALE GENOMIC DNA]</scope>
    <source>
        <strain evidence="3">R3-111a-1</strain>
    </source>
</reference>
<reference evidence="1" key="3">
    <citation type="submission" date="2010-09" db="EMBL/GenBank/DDBJ databases">
        <title>Annotation of Gaeumannomyces graminis var. tritici R3-111a-1.</title>
        <authorList>
            <consortium name="The Broad Institute Genome Sequencing Platform"/>
            <person name="Ma L.-J."/>
            <person name="Dead R."/>
            <person name="Young S.K."/>
            <person name="Zeng Q."/>
            <person name="Gargeya S."/>
            <person name="Fitzgerald M."/>
            <person name="Haas B."/>
            <person name="Abouelleil A."/>
            <person name="Alvarado L."/>
            <person name="Arachchi H.M."/>
            <person name="Berlin A."/>
            <person name="Brown A."/>
            <person name="Chapman S.B."/>
            <person name="Chen Z."/>
            <person name="Dunbar C."/>
            <person name="Freedman E."/>
            <person name="Gearin G."/>
            <person name="Gellesch M."/>
            <person name="Goldberg J."/>
            <person name="Griggs A."/>
            <person name="Gujja S."/>
            <person name="Heiman D."/>
            <person name="Howarth C."/>
            <person name="Larson L."/>
            <person name="Lui A."/>
            <person name="MacDonald P.J.P."/>
            <person name="Mehta T."/>
            <person name="Montmayeur A."/>
            <person name="Murphy C."/>
            <person name="Neiman D."/>
            <person name="Pearson M."/>
            <person name="Priest M."/>
            <person name="Roberts A."/>
            <person name="Saif S."/>
            <person name="Shea T."/>
            <person name="Shenoy N."/>
            <person name="Sisk P."/>
            <person name="Stolte C."/>
            <person name="Sykes S."/>
            <person name="Yandava C."/>
            <person name="Wortman J."/>
            <person name="Nusbaum C."/>
            <person name="Birren B."/>
        </authorList>
    </citation>
    <scope>NUCLEOTIDE SEQUENCE</scope>
    <source>
        <strain evidence="1">R3-111a-1</strain>
    </source>
</reference>
<dbReference type="GeneID" id="20344966"/>
<dbReference type="Proteomes" id="UP000006039">
    <property type="component" value="Unassembled WGS sequence"/>
</dbReference>
<keyword evidence="3" id="KW-1185">Reference proteome</keyword>
<dbReference type="VEuPathDB" id="FungiDB:GGTG_04508"/>
<evidence type="ECO:0000313" key="1">
    <source>
        <dbReference type="EMBL" id="EJT79424.1"/>
    </source>
</evidence>
<sequence length="92" mass="9923">MSGRGQEQAAKVAGTGEVRERALAGFGMPLMHGEADGRVCLHPIFLLARPGTSQLHTGYSWTPSSWGRLAAPAPIKRPATHLRRQLRPHSSS</sequence>
<reference evidence="1" key="2">
    <citation type="submission" date="2010-07" db="EMBL/GenBank/DDBJ databases">
        <authorList>
            <consortium name="The Broad Institute Genome Sequencing Platform"/>
            <consortium name="Broad Institute Genome Sequencing Center for Infectious Disease"/>
            <person name="Ma L.-J."/>
            <person name="Dead R."/>
            <person name="Young S."/>
            <person name="Zeng Q."/>
            <person name="Koehrsen M."/>
            <person name="Alvarado L."/>
            <person name="Berlin A."/>
            <person name="Chapman S.B."/>
            <person name="Chen Z."/>
            <person name="Freedman E."/>
            <person name="Gellesch M."/>
            <person name="Goldberg J."/>
            <person name="Griggs A."/>
            <person name="Gujja S."/>
            <person name="Heilman E.R."/>
            <person name="Heiman D."/>
            <person name="Hepburn T."/>
            <person name="Howarth C."/>
            <person name="Jen D."/>
            <person name="Larson L."/>
            <person name="Mehta T."/>
            <person name="Neiman D."/>
            <person name="Pearson M."/>
            <person name="Roberts A."/>
            <person name="Saif S."/>
            <person name="Shea T."/>
            <person name="Shenoy N."/>
            <person name="Sisk P."/>
            <person name="Stolte C."/>
            <person name="Sykes S."/>
            <person name="Walk T."/>
            <person name="White J."/>
            <person name="Yandava C."/>
            <person name="Haas B."/>
            <person name="Nusbaum C."/>
            <person name="Birren B."/>
        </authorList>
    </citation>
    <scope>NUCLEOTIDE SEQUENCE</scope>
    <source>
        <strain evidence="1">R3-111a-1</strain>
    </source>
</reference>
<gene>
    <name evidence="2" type="primary">20344966</name>
    <name evidence="1" type="ORF">GGTG_04508</name>
</gene>
<name>J3NTA9_GAET3</name>
<evidence type="ECO:0000313" key="3">
    <source>
        <dbReference type="Proteomes" id="UP000006039"/>
    </source>
</evidence>
<dbReference type="EnsemblFungi" id="EJT79424">
    <property type="protein sequence ID" value="EJT79424"/>
    <property type="gene ID" value="GGTG_04508"/>
</dbReference>
<dbReference type="HOGENOM" id="CLU_2413380_0_0_1"/>